<dbReference type="GO" id="GO:0044773">
    <property type="term" value="P:mitotic DNA damage checkpoint signaling"/>
    <property type="evidence" value="ECO:0007669"/>
    <property type="project" value="TreeGrafter"/>
</dbReference>
<evidence type="ECO:0000256" key="3">
    <source>
        <dbReference type="PROSITE-ProRule" id="PRU10141"/>
    </source>
</evidence>
<keyword evidence="4" id="KW-0418">Kinase</keyword>
<dbReference type="GO" id="GO:0005737">
    <property type="term" value="C:cytoplasm"/>
    <property type="evidence" value="ECO:0007669"/>
    <property type="project" value="TreeGrafter"/>
</dbReference>
<feature type="region of interest" description="Disordered" evidence="5">
    <location>
        <begin position="331"/>
        <end position="364"/>
    </location>
</feature>
<evidence type="ECO:0000256" key="4">
    <source>
        <dbReference type="RuleBase" id="RU000304"/>
    </source>
</evidence>
<dbReference type="EMBL" id="SGPL01000388">
    <property type="protein sequence ID" value="THH13084.1"/>
    <property type="molecule type" value="Genomic_DNA"/>
</dbReference>
<dbReference type="OrthoDB" id="541276at2759"/>
<evidence type="ECO:0000259" key="6">
    <source>
        <dbReference type="PROSITE" id="PS50011"/>
    </source>
</evidence>
<feature type="binding site" evidence="3">
    <location>
        <position position="60"/>
    </location>
    <ligand>
        <name>ATP</name>
        <dbReference type="ChEBI" id="CHEBI:30616"/>
    </ligand>
</feature>
<keyword evidence="8" id="KW-1185">Reference proteome</keyword>
<evidence type="ECO:0000313" key="8">
    <source>
        <dbReference type="Proteomes" id="UP000310158"/>
    </source>
</evidence>
<keyword evidence="2 3" id="KW-0067">ATP-binding</keyword>
<proteinExistence type="inferred from homology"/>
<evidence type="ECO:0000256" key="1">
    <source>
        <dbReference type="ARBA" id="ARBA00022741"/>
    </source>
</evidence>
<keyword evidence="4" id="KW-0808">Transferase</keyword>
<dbReference type="PANTHER" id="PTHR44167:SF24">
    <property type="entry name" value="SERINE_THREONINE-PROTEIN KINASE CHK2"/>
    <property type="match status" value="1"/>
</dbReference>
<accession>A0A4S4LLR4</accession>
<protein>
    <recommendedName>
        <fullName evidence="6">Protein kinase domain-containing protein</fullName>
    </recommendedName>
</protein>
<dbReference type="InterPro" id="IPR000719">
    <property type="entry name" value="Prot_kinase_dom"/>
</dbReference>
<dbReference type="SUPFAM" id="SSF56112">
    <property type="entry name" value="Protein kinase-like (PK-like)"/>
    <property type="match status" value="1"/>
</dbReference>
<comment type="caution">
    <text evidence="7">The sequence shown here is derived from an EMBL/GenBank/DDBJ whole genome shotgun (WGS) entry which is preliminary data.</text>
</comment>
<keyword evidence="4" id="KW-0723">Serine/threonine-protein kinase</keyword>
<dbReference type="PROSITE" id="PS50011">
    <property type="entry name" value="PROTEIN_KINASE_DOM"/>
    <property type="match status" value="1"/>
</dbReference>
<comment type="similarity">
    <text evidence="4">Belongs to the protein kinase superfamily.</text>
</comment>
<keyword evidence="1 3" id="KW-0547">Nucleotide-binding</keyword>
<dbReference type="GO" id="GO:0005634">
    <property type="term" value="C:nucleus"/>
    <property type="evidence" value="ECO:0007669"/>
    <property type="project" value="TreeGrafter"/>
</dbReference>
<dbReference type="Proteomes" id="UP000310158">
    <property type="component" value="Unassembled WGS sequence"/>
</dbReference>
<dbReference type="Gene3D" id="1.10.510.10">
    <property type="entry name" value="Transferase(Phosphotransferase) domain 1"/>
    <property type="match status" value="1"/>
</dbReference>
<feature type="compositionally biased region" description="Polar residues" evidence="5">
    <location>
        <begin position="342"/>
        <end position="351"/>
    </location>
</feature>
<sequence length="422" mass="47481">MSPPTFNCISDAIPDLTGRLIDHESLELVELLGSGAYGVVYRAVETTPSTSSNPREFAVKVLVRFNFGHEQAKAQHREINLHSKVSSHPNIIAIDRIVKDDENYIFVVMDFCRAGDMCNAIIERQIYYRDDALVKQVFTQLIDAVEYCHDRGVYHRDLKPDNILCSADGSQVYVADFGCSTSRHATGESQMGTSSFMSPPHFYKDRSEMSFSSSDSDVWALGIILINMLSASSPWSYASLDDPYFSRFVFEPDYLLQTMPISRQANYLLRRILAYKTYSRISLSELRQEVAKVETFFMTDNEVRGAPMSVRKLDMRCRNIYENGVRERERARVEKSDVPALTQESSDSGSECSEAITPETHPVQPDIEIVEALDELALGGSVVEAPVPVSHSKDSRTVWRSKVQAQSDTCSSMDSDNAWILV</sequence>
<dbReference type="InterPro" id="IPR017441">
    <property type="entry name" value="Protein_kinase_ATP_BS"/>
</dbReference>
<dbReference type="PROSITE" id="PS00107">
    <property type="entry name" value="PROTEIN_KINASE_ATP"/>
    <property type="match status" value="1"/>
</dbReference>
<dbReference type="PROSITE" id="PS00108">
    <property type="entry name" value="PROTEIN_KINASE_ST"/>
    <property type="match status" value="1"/>
</dbReference>
<dbReference type="InterPro" id="IPR008271">
    <property type="entry name" value="Ser/Thr_kinase_AS"/>
</dbReference>
<dbReference type="InterPro" id="IPR011009">
    <property type="entry name" value="Kinase-like_dom_sf"/>
</dbReference>
<feature type="domain" description="Protein kinase" evidence="6">
    <location>
        <begin position="26"/>
        <end position="297"/>
    </location>
</feature>
<evidence type="ECO:0000256" key="5">
    <source>
        <dbReference type="SAM" id="MobiDB-lite"/>
    </source>
</evidence>
<dbReference type="PANTHER" id="PTHR44167">
    <property type="entry name" value="OVARIAN-SPECIFIC SERINE/THREONINE-PROTEIN KINASE LOK-RELATED"/>
    <property type="match status" value="1"/>
</dbReference>
<organism evidence="7 8">
    <name type="scientific">Bondarzewia mesenterica</name>
    <dbReference type="NCBI Taxonomy" id="1095465"/>
    <lineage>
        <taxon>Eukaryota</taxon>
        <taxon>Fungi</taxon>
        <taxon>Dikarya</taxon>
        <taxon>Basidiomycota</taxon>
        <taxon>Agaricomycotina</taxon>
        <taxon>Agaricomycetes</taxon>
        <taxon>Russulales</taxon>
        <taxon>Bondarzewiaceae</taxon>
        <taxon>Bondarzewia</taxon>
    </lineage>
</organism>
<gene>
    <name evidence="7" type="ORF">EW146_g7089</name>
</gene>
<dbReference type="GO" id="GO:0005524">
    <property type="term" value="F:ATP binding"/>
    <property type="evidence" value="ECO:0007669"/>
    <property type="project" value="UniProtKB-UniRule"/>
</dbReference>
<evidence type="ECO:0000256" key="2">
    <source>
        <dbReference type="ARBA" id="ARBA00022840"/>
    </source>
</evidence>
<evidence type="ECO:0000313" key="7">
    <source>
        <dbReference type="EMBL" id="THH13084.1"/>
    </source>
</evidence>
<reference evidence="7 8" key="1">
    <citation type="submission" date="2019-02" db="EMBL/GenBank/DDBJ databases">
        <title>Genome sequencing of the rare red list fungi Bondarzewia mesenterica.</title>
        <authorList>
            <person name="Buettner E."/>
            <person name="Kellner H."/>
        </authorList>
    </citation>
    <scope>NUCLEOTIDE SEQUENCE [LARGE SCALE GENOMIC DNA]</scope>
    <source>
        <strain evidence="7 8">DSM 108281</strain>
    </source>
</reference>
<dbReference type="SMART" id="SM00220">
    <property type="entry name" value="S_TKc"/>
    <property type="match status" value="1"/>
</dbReference>
<name>A0A4S4LLR4_9AGAM</name>
<dbReference type="Pfam" id="PF00069">
    <property type="entry name" value="Pkinase"/>
    <property type="match status" value="1"/>
</dbReference>
<dbReference type="GO" id="GO:0004674">
    <property type="term" value="F:protein serine/threonine kinase activity"/>
    <property type="evidence" value="ECO:0007669"/>
    <property type="project" value="UniProtKB-KW"/>
</dbReference>
<dbReference type="AlphaFoldDB" id="A0A4S4LLR4"/>